<keyword evidence="3 5" id="KW-0964">Secreted</keyword>
<comment type="subcellular location">
    <subcellularLocation>
        <location evidence="1 5">Secreted</location>
    </subcellularLocation>
</comment>
<keyword evidence="4 5" id="KW-0732">Signal</keyword>
<comment type="function">
    <text evidence="5">Effector that suppresses plant defense responses during pathogen infection.</text>
</comment>
<comment type="similarity">
    <text evidence="2 5">Belongs to the RxLR effector family.</text>
</comment>
<dbReference type="EMBL" id="JN254470">
    <property type="protein sequence ID" value="AEK81283.1"/>
    <property type="molecule type" value="Genomic_DNA"/>
</dbReference>
<evidence type="ECO:0000313" key="6">
    <source>
        <dbReference type="EMBL" id="AEK81283.1"/>
    </source>
</evidence>
<evidence type="ECO:0000256" key="4">
    <source>
        <dbReference type="ARBA" id="ARBA00022729"/>
    </source>
</evidence>
<accession>G1FT46</accession>
<proteinExistence type="inferred from homology"/>
<dbReference type="Pfam" id="PF16810">
    <property type="entry name" value="RXLR"/>
    <property type="match status" value="1"/>
</dbReference>
<protein>
    <recommendedName>
        <fullName evidence="5">RxLR effector protein</fullName>
    </recommendedName>
</protein>
<organism evidence="7">
    <name type="scientific">Phytophthora sojae</name>
    <name type="common">Soybean stem and root rot agent</name>
    <name type="synonym">Phytophthora megasperma f. sp. glycines</name>
    <dbReference type="NCBI Taxonomy" id="67593"/>
    <lineage>
        <taxon>Eukaryota</taxon>
        <taxon>Sar</taxon>
        <taxon>Stramenopiles</taxon>
        <taxon>Oomycota</taxon>
        <taxon>Peronosporomycetes</taxon>
        <taxon>Peronosporales</taxon>
        <taxon>Peronosporaceae</taxon>
        <taxon>Phytophthora</taxon>
    </lineage>
</organism>
<dbReference type="EMBL" id="JN254471">
    <property type="protein sequence ID" value="AEK81284.1"/>
    <property type="molecule type" value="Genomic_DNA"/>
</dbReference>
<feature type="chain" id="PRO_5007659725" description="RxLR effector protein" evidence="5">
    <location>
        <begin position="20"/>
        <end position="94"/>
    </location>
</feature>
<gene>
    <name evidence="7" type="primary">Avh</name>
</gene>
<feature type="signal peptide" evidence="5">
    <location>
        <begin position="1"/>
        <end position="19"/>
    </location>
</feature>
<dbReference type="AlphaFoldDB" id="G1FT46"/>
<comment type="domain">
    <text evidence="5">The RxLR-dEER motif acts to carry the protein into the host cell cytoplasm through binding to cell surface phosphatidylinositol-3-phosphate.</text>
</comment>
<dbReference type="VEuPathDB" id="FungiDB:PHYSODRAFT_288908"/>
<sequence length="94" mass="10733">MRAFFIMALNLIASTNTAAASTTQADSKILTQADTEVKPNNDRFLRVDATVNEILDTKDEERGIADAWHRREDLDERRPPKVHRVLENQRCRPG</sequence>
<name>G1FT46_PHYSO</name>
<evidence type="ECO:0000256" key="5">
    <source>
        <dbReference type="RuleBase" id="RU367124"/>
    </source>
</evidence>
<evidence type="ECO:0000256" key="3">
    <source>
        <dbReference type="ARBA" id="ARBA00022525"/>
    </source>
</evidence>
<evidence type="ECO:0000313" key="7">
    <source>
        <dbReference type="EMBL" id="AEK81284.1"/>
    </source>
</evidence>
<reference evidence="7" key="1">
    <citation type="journal article" date="2011" name="Plant Cell">
        <title>Transcriptional programming and functional interactions within the Phytophthora sojae RXLR effector repertoire.</title>
        <authorList>
            <person name="Wang Q."/>
            <person name="Han C."/>
            <person name="Ferreira A.O."/>
            <person name="Yu X."/>
            <person name="Ye W."/>
            <person name="Tripathy S."/>
            <person name="Kale S.D."/>
            <person name="Gu B."/>
            <person name="Sheng Y."/>
            <person name="Sui Y."/>
            <person name="Wang X."/>
            <person name="Zhang Z."/>
            <person name="Cheng B."/>
            <person name="Dong S."/>
            <person name="Shan W."/>
            <person name="Zheng X."/>
            <person name="Dou D."/>
            <person name="Tyler B.M."/>
            <person name="Wang Y."/>
        </authorList>
    </citation>
    <scope>NUCLEOTIDE SEQUENCE</scope>
    <source>
        <strain evidence="6">P7074</strain>
        <strain evidence="7">P7076</strain>
    </source>
</reference>
<evidence type="ECO:0000256" key="1">
    <source>
        <dbReference type="ARBA" id="ARBA00004613"/>
    </source>
</evidence>
<evidence type="ECO:0000256" key="2">
    <source>
        <dbReference type="ARBA" id="ARBA00010400"/>
    </source>
</evidence>
<dbReference type="InterPro" id="IPR031825">
    <property type="entry name" value="RXLR"/>
</dbReference>